<dbReference type="RefSeq" id="WP_003854940.1">
    <property type="nucleotide sequence ID" value="NZ_CP045721.1"/>
</dbReference>
<dbReference type="GeneID" id="90522973"/>
<dbReference type="EMBL" id="VHJB01000036">
    <property type="protein sequence ID" value="TPV41164.1"/>
    <property type="molecule type" value="Genomic_DNA"/>
</dbReference>
<dbReference type="NCBIfam" id="NF041639">
    <property type="entry name" value="YicS_fam"/>
    <property type="match status" value="1"/>
</dbReference>
<gene>
    <name evidence="2" type="ORF">FJW02_04805</name>
</gene>
<name>A0ABY2ZML6_9GAMM</name>
<evidence type="ECO:0000256" key="1">
    <source>
        <dbReference type="ARBA" id="ARBA00035681"/>
    </source>
</evidence>
<accession>A0ABY2ZML6</accession>
<evidence type="ECO:0000313" key="2">
    <source>
        <dbReference type="EMBL" id="TPV41164.1"/>
    </source>
</evidence>
<reference evidence="2 3" key="1">
    <citation type="submission" date="2019-06" db="EMBL/GenBank/DDBJ databases">
        <title>Taxogenomics and systematics of the genus Pantoea.</title>
        <authorList>
            <person name="Tambong J.T."/>
        </authorList>
    </citation>
    <scope>NUCLEOTIDE SEQUENCE [LARGE SCALE GENOMIC DNA]</scope>
    <source>
        <strain evidence="2 3">LMG 24197</strain>
    </source>
</reference>
<dbReference type="InterPro" id="IPR048144">
    <property type="entry name" value="YicS_fam"/>
</dbReference>
<organism evidence="2 3">
    <name type="scientific">Pantoea eucalypti</name>
    <dbReference type="NCBI Taxonomy" id="470933"/>
    <lineage>
        <taxon>Bacteria</taxon>
        <taxon>Pseudomonadati</taxon>
        <taxon>Pseudomonadota</taxon>
        <taxon>Gammaproteobacteria</taxon>
        <taxon>Enterobacterales</taxon>
        <taxon>Erwiniaceae</taxon>
        <taxon>Pantoea</taxon>
    </lineage>
</organism>
<comment type="caution">
    <text evidence="2">The sequence shown here is derived from an EMBL/GenBank/DDBJ whole genome shotgun (WGS) entry which is preliminary data.</text>
</comment>
<protein>
    <recommendedName>
        <fullName evidence="1">Uncharacterized protein YicS</fullName>
    </recommendedName>
</protein>
<proteinExistence type="predicted"/>
<sequence>MNVIRNTLFILPLLSPLVVVAAPYDTLKFALRQQQITDDLRQKCQILPAVSDEKLRQTFINDKQNMEQNQATLKAAVQALKNHDNPAYRERVAQVVCPPQTE</sequence>
<evidence type="ECO:0000313" key="3">
    <source>
        <dbReference type="Proteomes" id="UP000315469"/>
    </source>
</evidence>
<dbReference type="Proteomes" id="UP000315469">
    <property type="component" value="Unassembled WGS sequence"/>
</dbReference>
<keyword evidence="3" id="KW-1185">Reference proteome</keyword>